<reference evidence="11 12" key="1">
    <citation type="journal article" date="2018" name="Mol. Plant">
        <title>The genome of Artemisia annua provides insight into the evolution of Asteraceae family and artemisinin biosynthesis.</title>
        <authorList>
            <person name="Shen Q."/>
            <person name="Zhang L."/>
            <person name="Liao Z."/>
            <person name="Wang S."/>
            <person name="Yan T."/>
            <person name="Shi P."/>
            <person name="Liu M."/>
            <person name="Fu X."/>
            <person name="Pan Q."/>
            <person name="Wang Y."/>
            <person name="Lv Z."/>
            <person name="Lu X."/>
            <person name="Zhang F."/>
            <person name="Jiang W."/>
            <person name="Ma Y."/>
            <person name="Chen M."/>
            <person name="Hao X."/>
            <person name="Li L."/>
            <person name="Tang Y."/>
            <person name="Lv G."/>
            <person name="Zhou Y."/>
            <person name="Sun X."/>
            <person name="Brodelius P.E."/>
            <person name="Rose J.K.C."/>
            <person name="Tang K."/>
        </authorList>
    </citation>
    <scope>NUCLEOTIDE SEQUENCE [LARGE SCALE GENOMIC DNA]</scope>
    <source>
        <strain evidence="12">cv. Huhao1</strain>
        <tissue evidence="11">Leaf</tissue>
    </source>
</reference>
<evidence type="ECO:0000256" key="3">
    <source>
        <dbReference type="ARBA" id="ARBA00022614"/>
    </source>
</evidence>
<dbReference type="EMBL" id="PKPP01000514">
    <property type="protein sequence ID" value="PWA91834.1"/>
    <property type="molecule type" value="Genomic_DNA"/>
</dbReference>
<name>A0A2U1Q1D1_ARTAN</name>
<dbReference type="AlphaFoldDB" id="A0A2U1Q1D1"/>
<evidence type="ECO:0000256" key="6">
    <source>
        <dbReference type="ARBA" id="ARBA00022737"/>
    </source>
</evidence>
<feature type="transmembrane region" description="Helical" evidence="10">
    <location>
        <begin position="159"/>
        <end position="181"/>
    </location>
</feature>
<sequence length="217" mass="24518">MIEWHGNELEFTNNLRFLKSIDLSSNNLIGPIPSEITELHQLVALNLSKNTLQGQIPQTIDQMKEIQILDLSRNNFSGRLPSSMSQMNFLNYLDVSYNSLSGRIPYSTQLVSFGSSMYIGNAGLCGPPLPNNCRGDEELEQPPVIGESEGPGTDELLRWFYIGAGTGFATAFWIVCSTLFLNRRLRHAFFHVHDSLKDWVYVKVMLFIVAWVFKSPI</sequence>
<dbReference type="Proteomes" id="UP000245207">
    <property type="component" value="Unassembled WGS sequence"/>
</dbReference>
<organism evidence="11 12">
    <name type="scientific">Artemisia annua</name>
    <name type="common">Sweet wormwood</name>
    <dbReference type="NCBI Taxonomy" id="35608"/>
    <lineage>
        <taxon>Eukaryota</taxon>
        <taxon>Viridiplantae</taxon>
        <taxon>Streptophyta</taxon>
        <taxon>Embryophyta</taxon>
        <taxon>Tracheophyta</taxon>
        <taxon>Spermatophyta</taxon>
        <taxon>Magnoliopsida</taxon>
        <taxon>eudicotyledons</taxon>
        <taxon>Gunneridae</taxon>
        <taxon>Pentapetalae</taxon>
        <taxon>asterids</taxon>
        <taxon>campanulids</taxon>
        <taxon>Asterales</taxon>
        <taxon>Asteraceae</taxon>
        <taxon>Asteroideae</taxon>
        <taxon>Anthemideae</taxon>
        <taxon>Artemisiinae</taxon>
        <taxon>Artemisia</taxon>
    </lineage>
</organism>
<evidence type="ECO:0000256" key="5">
    <source>
        <dbReference type="ARBA" id="ARBA00022729"/>
    </source>
</evidence>
<protein>
    <submittedName>
        <fullName evidence="11">Leucine-rich repeat domain, L domain-like protein</fullName>
    </submittedName>
</protein>
<dbReference type="GO" id="GO:0016020">
    <property type="term" value="C:membrane"/>
    <property type="evidence" value="ECO:0007669"/>
    <property type="project" value="UniProtKB-SubCell"/>
</dbReference>
<keyword evidence="7 10" id="KW-1133">Transmembrane helix</keyword>
<evidence type="ECO:0000313" key="12">
    <source>
        <dbReference type="Proteomes" id="UP000245207"/>
    </source>
</evidence>
<keyword evidence="8 10" id="KW-0472">Membrane</keyword>
<keyword evidence="3" id="KW-0433">Leucine-rich repeat</keyword>
<keyword evidence="9" id="KW-0325">Glycoprotein</keyword>
<dbReference type="FunFam" id="3.80.10.10:FF:000111">
    <property type="entry name" value="LRR receptor-like serine/threonine-protein kinase ERECTA"/>
    <property type="match status" value="1"/>
</dbReference>
<dbReference type="Pfam" id="PF00560">
    <property type="entry name" value="LRR_1"/>
    <property type="match status" value="4"/>
</dbReference>
<dbReference type="PANTHER" id="PTHR48063">
    <property type="entry name" value="LRR RECEPTOR-LIKE KINASE"/>
    <property type="match status" value="1"/>
</dbReference>
<comment type="caution">
    <text evidence="11">The sequence shown here is derived from an EMBL/GenBank/DDBJ whole genome shotgun (WGS) entry which is preliminary data.</text>
</comment>
<keyword evidence="6" id="KW-0677">Repeat</keyword>
<keyword evidence="4 10" id="KW-0812">Transmembrane</keyword>
<dbReference type="InterPro" id="IPR046956">
    <property type="entry name" value="RLP23-like"/>
</dbReference>
<evidence type="ECO:0000256" key="2">
    <source>
        <dbReference type="ARBA" id="ARBA00009592"/>
    </source>
</evidence>
<evidence type="ECO:0000256" key="10">
    <source>
        <dbReference type="SAM" id="Phobius"/>
    </source>
</evidence>
<keyword evidence="5" id="KW-0732">Signal</keyword>
<evidence type="ECO:0000256" key="8">
    <source>
        <dbReference type="ARBA" id="ARBA00023136"/>
    </source>
</evidence>
<evidence type="ECO:0000256" key="1">
    <source>
        <dbReference type="ARBA" id="ARBA00004479"/>
    </source>
</evidence>
<evidence type="ECO:0000313" key="11">
    <source>
        <dbReference type="EMBL" id="PWA91834.1"/>
    </source>
</evidence>
<dbReference type="Gene3D" id="3.80.10.10">
    <property type="entry name" value="Ribonuclease Inhibitor"/>
    <property type="match status" value="1"/>
</dbReference>
<evidence type="ECO:0000256" key="9">
    <source>
        <dbReference type="ARBA" id="ARBA00023180"/>
    </source>
</evidence>
<accession>A0A2U1Q1D1</accession>
<dbReference type="OrthoDB" id="8731593at2759"/>
<evidence type="ECO:0000256" key="4">
    <source>
        <dbReference type="ARBA" id="ARBA00022692"/>
    </source>
</evidence>
<gene>
    <name evidence="11" type="ORF">CTI12_AA086420</name>
</gene>
<proteinExistence type="inferred from homology"/>
<keyword evidence="12" id="KW-1185">Reference proteome</keyword>
<evidence type="ECO:0000256" key="7">
    <source>
        <dbReference type="ARBA" id="ARBA00022989"/>
    </source>
</evidence>
<dbReference type="SUPFAM" id="SSF52058">
    <property type="entry name" value="L domain-like"/>
    <property type="match status" value="1"/>
</dbReference>
<dbReference type="InterPro" id="IPR001611">
    <property type="entry name" value="Leu-rich_rpt"/>
</dbReference>
<dbReference type="InterPro" id="IPR032675">
    <property type="entry name" value="LRR_dom_sf"/>
</dbReference>
<dbReference type="STRING" id="35608.A0A2U1Q1D1"/>
<comment type="subcellular location">
    <subcellularLocation>
        <location evidence="1">Membrane</location>
        <topology evidence="1">Single-pass type I membrane protein</topology>
    </subcellularLocation>
</comment>
<comment type="similarity">
    <text evidence="2">Belongs to the RLP family.</text>
</comment>
<dbReference type="PANTHER" id="PTHR48063:SF103">
    <property type="entry name" value="LEUCINE-RICH RECEPTOR-LIKE KINASE FAMILY PROTEIN"/>
    <property type="match status" value="1"/>
</dbReference>